<keyword evidence="4" id="KW-0804">Transcription</keyword>
<proteinExistence type="inferred from homology"/>
<dbReference type="InterPro" id="IPR050950">
    <property type="entry name" value="HTH-type_LysR_regulators"/>
</dbReference>
<dbReference type="PANTHER" id="PTHR30419">
    <property type="entry name" value="HTH-TYPE TRANSCRIPTIONAL REGULATOR YBHD"/>
    <property type="match status" value="1"/>
</dbReference>
<evidence type="ECO:0000313" key="7">
    <source>
        <dbReference type="Proteomes" id="UP000652477"/>
    </source>
</evidence>
<gene>
    <name evidence="6" type="ORF">H8S37_12060</name>
</gene>
<keyword evidence="2" id="KW-0805">Transcription regulation</keyword>
<dbReference type="InterPro" id="IPR000847">
    <property type="entry name" value="LysR_HTH_N"/>
</dbReference>
<comment type="caution">
    <text evidence="6">The sequence shown here is derived from an EMBL/GenBank/DDBJ whole genome shotgun (WGS) entry which is preliminary data.</text>
</comment>
<dbReference type="GO" id="GO:0003677">
    <property type="term" value="F:DNA binding"/>
    <property type="evidence" value="ECO:0007669"/>
    <property type="project" value="UniProtKB-KW"/>
</dbReference>
<dbReference type="CDD" id="cd05466">
    <property type="entry name" value="PBP2_LTTR_substrate"/>
    <property type="match status" value="1"/>
</dbReference>
<dbReference type="InterPro" id="IPR036390">
    <property type="entry name" value="WH_DNA-bd_sf"/>
</dbReference>
<dbReference type="AlphaFoldDB" id="A0A923RQJ7"/>
<accession>A0A923RQJ7</accession>
<evidence type="ECO:0000256" key="4">
    <source>
        <dbReference type="ARBA" id="ARBA00023163"/>
    </source>
</evidence>
<dbReference type="SUPFAM" id="SSF53850">
    <property type="entry name" value="Periplasmic binding protein-like II"/>
    <property type="match status" value="1"/>
</dbReference>
<feature type="domain" description="HTH lysR-type" evidence="5">
    <location>
        <begin position="6"/>
        <end position="63"/>
    </location>
</feature>
<dbReference type="InterPro" id="IPR005119">
    <property type="entry name" value="LysR_subst-bd"/>
</dbReference>
<evidence type="ECO:0000256" key="3">
    <source>
        <dbReference type="ARBA" id="ARBA00023125"/>
    </source>
</evidence>
<dbReference type="RefSeq" id="WP_186876312.1">
    <property type="nucleotide sequence ID" value="NZ_JACOPF010000002.1"/>
</dbReference>
<dbReference type="Pfam" id="PF00126">
    <property type="entry name" value="HTH_1"/>
    <property type="match status" value="1"/>
</dbReference>
<dbReference type="InterPro" id="IPR036388">
    <property type="entry name" value="WH-like_DNA-bd_sf"/>
</dbReference>
<dbReference type="Gene3D" id="3.40.190.290">
    <property type="match status" value="1"/>
</dbReference>
<keyword evidence="7" id="KW-1185">Reference proteome</keyword>
<dbReference type="PANTHER" id="PTHR30419:SF28">
    <property type="entry name" value="HTH-TYPE TRANSCRIPTIONAL REGULATOR BSDA"/>
    <property type="match status" value="1"/>
</dbReference>
<dbReference type="PROSITE" id="PS50931">
    <property type="entry name" value="HTH_LYSR"/>
    <property type="match status" value="1"/>
</dbReference>
<sequence>MSVTQLKLQQLNYFLSAAKTKNFTRTAELNFTSQSNVSYAIRSLENTLGVPLFIRRDNEVILTKYGELFLPYVENAIKNLESGLSDINRSSNKLSGTVKIGYSYVFSIIEIPSLFRYLYNDFDQTDKKIELISEIAHVSSDSTCVDDMLLSGTCDLGITSSRIRDGIYEQKIMKQEHVLLVSKDHPLAGRDKICLSEVCNEPFILLDGDNNQLGYYKKMFECEGVRPRQLNSGLDWLQLLVQVAAGRCLTIAMKNDYYNQNIEMIELDNPMRIRDVFLTWPQNRKLSRAAKYVKDLIIDYYSRL</sequence>
<evidence type="ECO:0000256" key="1">
    <source>
        <dbReference type="ARBA" id="ARBA00009437"/>
    </source>
</evidence>
<keyword evidence="3" id="KW-0238">DNA-binding</keyword>
<evidence type="ECO:0000256" key="2">
    <source>
        <dbReference type="ARBA" id="ARBA00023015"/>
    </source>
</evidence>
<dbReference type="EMBL" id="JACOPF010000002">
    <property type="protein sequence ID" value="MBC5689654.1"/>
    <property type="molecule type" value="Genomic_DNA"/>
</dbReference>
<organism evidence="6 7">
    <name type="scientific">Mediterraneibacter hominis</name>
    <dbReference type="NCBI Taxonomy" id="2763054"/>
    <lineage>
        <taxon>Bacteria</taxon>
        <taxon>Bacillati</taxon>
        <taxon>Bacillota</taxon>
        <taxon>Clostridia</taxon>
        <taxon>Lachnospirales</taxon>
        <taxon>Lachnospiraceae</taxon>
        <taxon>Mediterraneibacter</taxon>
    </lineage>
</organism>
<evidence type="ECO:0000259" key="5">
    <source>
        <dbReference type="PROSITE" id="PS50931"/>
    </source>
</evidence>
<dbReference type="GO" id="GO:0005829">
    <property type="term" value="C:cytosol"/>
    <property type="evidence" value="ECO:0007669"/>
    <property type="project" value="TreeGrafter"/>
</dbReference>
<protein>
    <submittedName>
        <fullName evidence="6">LysR family transcriptional regulator</fullName>
    </submittedName>
</protein>
<dbReference type="Gene3D" id="1.10.10.10">
    <property type="entry name" value="Winged helix-like DNA-binding domain superfamily/Winged helix DNA-binding domain"/>
    <property type="match status" value="1"/>
</dbReference>
<evidence type="ECO:0000313" key="6">
    <source>
        <dbReference type="EMBL" id="MBC5689654.1"/>
    </source>
</evidence>
<reference evidence="6" key="1">
    <citation type="submission" date="2020-08" db="EMBL/GenBank/DDBJ databases">
        <title>Genome public.</title>
        <authorList>
            <person name="Liu C."/>
            <person name="Sun Q."/>
        </authorList>
    </citation>
    <scope>NUCLEOTIDE SEQUENCE</scope>
    <source>
        <strain evidence="6">NSJ-55</strain>
    </source>
</reference>
<dbReference type="SUPFAM" id="SSF46785">
    <property type="entry name" value="Winged helix' DNA-binding domain"/>
    <property type="match status" value="1"/>
</dbReference>
<dbReference type="GO" id="GO:0003700">
    <property type="term" value="F:DNA-binding transcription factor activity"/>
    <property type="evidence" value="ECO:0007669"/>
    <property type="project" value="InterPro"/>
</dbReference>
<dbReference type="Proteomes" id="UP000652477">
    <property type="component" value="Unassembled WGS sequence"/>
</dbReference>
<comment type="similarity">
    <text evidence="1">Belongs to the LysR transcriptional regulatory family.</text>
</comment>
<name>A0A923RQJ7_9FIRM</name>
<dbReference type="Pfam" id="PF03466">
    <property type="entry name" value="LysR_substrate"/>
    <property type="match status" value="1"/>
</dbReference>